<feature type="compositionally biased region" description="Acidic residues" evidence="1">
    <location>
        <begin position="1"/>
        <end position="19"/>
    </location>
</feature>
<dbReference type="Proteomes" id="UP000046393">
    <property type="component" value="Unplaced"/>
</dbReference>
<sequence>MSDQEEDPYAVSSDSEDELQGPPPKINIEGRAVADLSSIKAAFTEAKADGPNAVVDEARAEELKELAAKKELSKLKKELLEGNFGHILKIFVLRFKIR</sequence>
<keyword evidence="2" id="KW-1185">Reference proteome</keyword>
<dbReference type="WBParaSite" id="SMUV_0000411901-mRNA-1">
    <property type="protein sequence ID" value="SMUV_0000411901-mRNA-1"/>
    <property type="gene ID" value="SMUV_0000411901"/>
</dbReference>
<dbReference type="AlphaFoldDB" id="A0A0N5AI84"/>
<dbReference type="STRING" id="451379.A0A0N5AI84"/>
<protein>
    <submittedName>
        <fullName evidence="3">HYPK_UBA domain-containing protein</fullName>
    </submittedName>
</protein>
<accession>A0A0N5AI84</accession>
<name>A0A0N5AI84_9BILA</name>
<evidence type="ECO:0000313" key="2">
    <source>
        <dbReference type="Proteomes" id="UP000046393"/>
    </source>
</evidence>
<evidence type="ECO:0000313" key="3">
    <source>
        <dbReference type="WBParaSite" id="SMUV_0000411901-mRNA-1"/>
    </source>
</evidence>
<feature type="region of interest" description="Disordered" evidence="1">
    <location>
        <begin position="1"/>
        <end position="27"/>
    </location>
</feature>
<organism evidence="2 3">
    <name type="scientific">Syphacia muris</name>
    <dbReference type="NCBI Taxonomy" id="451379"/>
    <lineage>
        <taxon>Eukaryota</taxon>
        <taxon>Metazoa</taxon>
        <taxon>Ecdysozoa</taxon>
        <taxon>Nematoda</taxon>
        <taxon>Chromadorea</taxon>
        <taxon>Rhabditida</taxon>
        <taxon>Spirurina</taxon>
        <taxon>Oxyuridomorpha</taxon>
        <taxon>Oxyuroidea</taxon>
        <taxon>Oxyuridae</taxon>
        <taxon>Syphacia</taxon>
    </lineage>
</organism>
<evidence type="ECO:0000256" key="1">
    <source>
        <dbReference type="SAM" id="MobiDB-lite"/>
    </source>
</evidence>
<reference evidence="3" key="1">
    <citation type="submission" date="2017-02" db="UniProtKB">
        <authorList>
            <consortium name="WormBaseParasite"/>
        </authorList>
    </citation>
    <scope>IDENTIFICATION</scope>
</reference>
<proteinExistence type="predicted"/>